<dbReference type="InterPro" id="IPR011011">
    <property type="entry name" value="Znf_FYVE_PHD"/>
</dbReference>
<dbReference type="GO" id="GO:0006355">
    <property type="term" value="P:regulation of DNA-templated transcription"/>
    <property type="evidence" value="ECO:0007669"/>
    <property type="project" value="TreeGrafter"/>
</dbReference>
<feature type="region of interest" description="Disordered" evidence="5">
    <location>
        <begin position="1566"/>
        <end position="1603"/>
    </location>
</feature>
<keyword evidence="1" id="KW-0479">Metal-binding</keyword>
<dbReference type="SMART" id="SM00317">
    <property type="entry name" value="SET"/>
    <property type="match status" value="1"/>
</dbReference>
<proteinExistence type="predicted"/>
<dbReference type="PROSITE" id="PS50280">
    <property type="entry name" value="SET"/>
    <property type="match status" value="1"/>
</dbReference>
<feature type="compositionally biased region" description="Basic and acidic residues" evidence="5">
    <location>
        <begin position="1034"/>
        <end position="1079"/>
    </location>
</feature>
<dbReference type="GO" id="GO:0070210">
    <property type="term" value="C:Rpd3L-Expanded complex"/>
    <property type="evidence" value="ECO:0007669"/>
    <property type="project" value="TreeGrafter"/>
</dbReference>
<feature type="domain" description="SET" evidence="6">
    <location>
        <begin position="828"/>
        <end position="958"/>
    </location>
</feature>
<dbReference type="SMART" id="SM00249">
    <property type="entry name" value="PHD"/>
    <property type="match status" value="1"/>
</dbReference>
<evidence type="ECO:0000313" key="7">
    <source>
        <dbReference type="EMBL" id="KAK5645040.1"/>
    </source>
</evidence>
<dbReference type="InterPro" id="IPR013083">
    <property type="entry name" value="Znf_RING/FYVE/PHD"/>
</dbReference>
<comment type="caution">
    <text evidence="7">The sequence shown here is derived from an EMBL/GenBank/DDBJ whole genome shotgun (WGS) entry which is preliminary data.</text>
</comment>
<evidence type="ECO:0000259" key="6">
    <source>
        <dbReference type="PROSITE" id="PS50280"/>
    </source>
</evidence>
<organism evidence="7 8">
    <name type="scientific">Pyrocoelia pectoralis</name>
    <dbReference type="NCBI Taxonomy" id="417401"/>
    <lineage>
        <taxon>Eukaryota</taxon>
        <taxon>Metazoa</taxon>
        <taxon>Ecdysozoa</taxon>
        <taxon>Arthropoda</taxon>
        <taxon>Hexapoda</taxon>
        <taxon>Insecta</taxon>
        <taxon>Pterygota</taxon>
        <taxon>Neoptera</taxon>
        <taxon>Endopterygota</taxon>
        <taxon>Coleoptera</taxon>
        <taxon>Polyphaga</taxon>
        <taxon>Elateriformia</taxon>
        <taxon>Elateroidea</taxon>
        <taxon>Lampyridae</taxon>
        <taxon>Lampyrinae</taxon>
        <taxon>Pyrocoelia</taxon>
    </lineage>
</organism>
<dbReference type="Proteomes" id="UP001329430">
    <property type="component" value="Chromosome 4"/>
</dbReference>
<feature type="compositionally biased region" description="Polar residues" evidence="5">
    <location>
        <begin position="1585"/>
        <end position="1595"/>
    </location>
</feature>
<feature type="compositionally biased region" description="Basic residues" evidence="5">
    <location>
        <begin position="1165"/>
        <end position="1174"/>
    </location>
</feature>
<dbReference type="Gene3D" id="3.30.40.10">
    <property type="entry name" value="Zinc/RING finger domain, C3HC4 (zinc finger)"/>
    <property type="match status" value="1"/>
</dbReference>
<dbReference type="SUPFAM" id="SSF82199">
    <property type="entry name" value="SET domain"/>
    <property type="match status" value="1"/>
</dbReference>
<sequence length="1822" mass="200953">MSVCLESNSILSNSSNTVSTQKLLDSELNPSLGTESKEPITSQNVAKLVITPTSCSSNSVLHKVPTSSVITVVNATGPLTILKTLCSNSCGTAAPQFTLVNSTPLNVCNAAGKPITVVGAPPITVVRAIQNISSNQTEETLRNVENSASTIGNLIVSNGSLTAERPPIHNVFVKNTISSELLPSAESSKVQKVNAVNTFSPNNAVPALSSGNVTKTVNGQKAVTPTSVNNKLKIVSNLLLPPTSSAISTCTANSSNIVLNKSQPSRNVLPQKSLSGTVNGNPKFLNRSPTINNFQNKSSPTKGSTPKAQKLLYSAHKGQLKTIPPVPSALSHKVGIKTLTPQSRGISNQHVQRTSSGLRTIPPQRSPKSSNRPNYIGKHAIQAQKFKNPHNIGKLKNNKPLIPAVNVFPSRTPQNTGVTYHQALTANILQSLSESSTNSYNRTYDFSSRYDGNQSFMETRNNEVTTPPIKPQSNLEALSFVCQAVLLDHNYNATPPSESLNRNVSTTATSPQLNGSSLGSYFSPNSNARIRSSLGGSTNTLSTLSSSSVSSILPNSIVTSGVQDDDAASDISCGSDRKIETEGEETDTAPEAEAVTNEDHYGDYVTRCICGFLHDDGYMIECDKCKVWQHVRCVIKSNKKVPDDYLCELCDPNKPVDRGKARTLQQQWMRENQEREAKLRKEARLREMKLKETLSDSDSSDAETIGGNLLTKSRMASNNRRKMDQSARIAPRQRRESKTETKRNVKRKERRPFKKKVKPAPKNHSDDESSEVWSHSSISQMPQLRQWIEHYEDAVTNHYSPELRARISNIKMNGIHSDLSSQIDNTVHKCRVFTQPLTGLKFLVSATHLAPNTPVVELRGKYMLSTQHRTSTVGHCGSLTTRQHAQRPGPFLFFYRLHKDNTEVCVDTRTYGNEARFIRRSCKPNSELRHCIEKGVLHLYIFTLVAIEKNCELTIKHESHDLAVVGTCHVSCACGKSIECSVNKAAIKNESDCPDTNLAIRKRRGRRVASATPDVEPTTLLTPKEEPPPSPVELKQEVLDIKQEDEIKVEPEEEHVKEEPEEIKKEEEVEATVKDEPDRSPSPPPKKPVQQCKSDTEDKKESHSKECTDKRKLSREERKLEAIMKAFERLEKQEQRRQEHQAKQAHRRESEPCPSKEDDRSDCKVKRRRRKGRARTISTNSQSRQNRLNSSDSLYATSGDECMLSPSDSLHAPPIKDVDCNHSPSKDVGLLTTVICDSENRNDIKSPVPNVDCNSNSANSSPETPLSSACLLVAAAVEPLEPNFKFPKTKKGLMNEWITKSTECIQSASSISPSSLTPHIVPVGTPDNYYDNATNNFFGAAKNLVALAQAANYCDLPTQSLGNAKKRWLRQAISEDQCDSPCSRPESPPLPEMVPPPKKRRLPRESISSDTSPPTTPTNFNLSVNGGEDVKRYKEHEDRVEIVTPGTDGDSPTRVVIDDASLKERVAEMQQEIGSCFRLPDPITDVPQKEVAPSTAPLRCVMDPRLSRPLFNSSDHLVATVEKNLSILGFEDKVTNAAPIKRKLSITEYRQRKQLTLNEKLVDEAVSEENTSSQSPPLKLRTRSDSNSSGTSFASSDDEFRPPELSQKALSAFNSEPTELEKQRESVSLRLKKAFGLSIDEDPRKSAISMETLLNCDLNSTKNSLQGYGSTTISACSESNSNPPLLETLSAEESETCSATEVVKSEVISDSPIEKEETSVRRVPSPSEVVCPNPVNPEMFYIPDEEDVDKIEKDEVECMEHEKCDEYVVVESTNYVPPFNNPVYPNSSFTSFGSVIDDETRYEGRNPSPPPELTTAPNYSSP</sequence>
<feature type="region of interest" description="Disordered" evidence="5">
    <location>
        <begin position="1708"/>
        <end position="1736"/>
    </location>
</feature>
<dbReference type="GO" id="GO:0008170">
    <property type="term" value="F:N-methyltransferase activity"/>
    <property type="evidence" value="ECO:0007669"/>
    <property type="project" value="UniProtKB-ARBA"/>
</dbReference>
<keyword evidence="4" id="KW-0156">Chromatin regulator</keyword>
<feature type="compositionally biased region" description="Polar residues" evidence="5">
    <location>
        <begin position="287"/>
        <end position="306"/>
    </location>
</feature>
<dbReference type="InterPro" id="IPR001965">
    <property type="entry name" value="Znf_PHD"/>
</dbReference>
<dbReference type="InterPro" id="IPR001214">
    <property type="entry name" value="SET_dom"/>
</dbReference>
<feature type="compositionally biased region" description="Basic residues" evidence="5">
    <location>
        <begin position="744"/>
        <end position="761"/>
    </location>
</feature>
<dbReference type="GO" id="GO:0008757">
    <property type="term" value="F:S-adenosylmethionine-dependent methyltransferase activity"/>
    <property type="evidence" value="ECO:0007669"/>
    <property type="project" value="UniProtKB-ARBA"/>
</dbReference>
<feature type="region of interest" description="Disordered" evidence="5">
    <location>
        <begin position="691"/>
        <end position="774"/>
    </location>
</feature>
<keyword evidence="2" id="KW-0863">Zinc-finger</keyword>
<keyword evidence="8" id="KW-1185">Reference proteome</keyword>
<dbReference type="InterPro" id="IPR046341">
    <property type="entry name" value="SET_dom_sf"/>
</dbReference>
<reference evidence="7 8" key="1">
    <citation type="journal article" date="2024" name="Insects">
        <title>An Improved Chromosome-Level Genome Assembly of the Firefly Pyrocoelia pectoralis.</title>
        <authorList>
            <person name="Fu X."/>
            <person name="Meyer-Rochow V.B."/>
            <person name="Ballantyne L."/>
            <person name="Zhu X."/>
        </authorList>
    </citation>
    <scope>NUCLEOTIDE SEQUENCE [LARGE SCALE GENOMIC DNA]</scope>
    <source>
        <strain evidence="7">XCY_ONT2</strain>
    </source>
</reference>
<dbReference type="PANTHER" id="PTHR46462">
    <property type="entry name" value="UPSET, ISOFORM A"/>
    <property type="match status" value="1"/>
</dbReference>
<dbReference type="Gene3D" id="2.170.270.10">
    <property type="entry name" value="SET domain"/>
    <property type="match status" value="1"/>
</dbReference>
<dbReference type="GO" id="GO:0008270">
    <property type="term" value="F:zinc ion binding"/>
    <property type="evidence" value="ECO:0007669"/>
    <property type="project" value="UniProtKB-KW"/>
</dbReference>
<keyword evidence="3" id="KW-0862">Zinc</keyword>
<dbReference type="CDD" id="cd10529">
    <property type="entry name" value="SET_SETD5-like"/>
    <property type="match status" value="1"/>
</dbReference>
<accession>A0AAN7VAJ3</accession>
<feature type="compositionally biased region" description="Pro residues" evidence="5">
    <location>
        <begin position="1386"/>
        <end position="1396"/>
    </location>
</feature>
<feature type="compositionally biased region" description="Low complexity" evidence="5">
    <location>
        <begin position="1178"/>
        <end position="1194"/>
    </location>
</feature>
<dbReference type="Pfam" id="PF00856">
    <property type="entry name" value="SET"/>
    <property type="match status" value="1"/>
</dbReference>
<evidence type="ECO:0000256" key="3">
    <source>
        <dbReference type="ARBA" id="ARBA00022833"/>
    </source>
</evidence>
<feature type="compositionally biased region" description="Low complexity" evidence="5">
    <location>
        <begin position="1721"/>
        <end position="1730"/>
    </location>
</feature>
<dbReference type="Pfam" id="PF20826">
    <property type="entry name" value="PHD_5"/>
    <property type="match status" value="1"/>
</dbReference>
<feature type="compositionally biased region" description="Polar residues" evidence="5">
    <location>
        <begin position="342"/>
        <end position="358"/>
    </location>
</feature>
<evidence type="ECO:0000256" key="2">
    <source>
        <dbReference type="ARBA" id="ARBA00022771"/>
    </source>
</evidence>
<feature type="region of interest" description="Disordered" evidence="5">
    <location>
        <begin position="273"/>
        <end position="306"/>
    </location>
</feature>
<dbReference type="PROSITE" id="PS01359">
    <property type="entry name" value="ZF_PHD_1"/>
    <property type="match status" value="1"/>
</dbReference>
<feature type="region of interest" description="Disordered" evidence="5">
    <location>
        <begin position="1004"/>
        <end position="1194"/>
    </location>
</feature>
<feature type="region of interest" description="Disordered" evidence="5">
    <location>
        <begin position="342"/>
        <end position="374"/>
    </location>
</feature>
<dbReference type="SUPFAM" id="SSF57903">
    <property type="entry name" value="FYVE/PHD zinc finger"/>
    <property type="match status" value="1"/>
</dbReference>
<feature type="region of interest" description="Disordered" evidence="5">
    <location>
        <begin position="1375"/>
        <end position="1429"/>
    </location>
</feature>
<dbReference type="PANTHER" id="PTHR46462:SF3">
    <property type="entry name" value="UPSET, ISOFORM A"/>
    <property type="match status" value="1"/>
</dbReference>
<dbReference type="GO" id="GO:0008276">
    <property type="term" value="F:protein methyltransferase activity"/>
    <property type="evidence" value="ECO:0007669"/>
    <property type="project" value="UniProtKB-ARBA"/>
</dbReference>
<gene>
    <name evidence="7" type="ORF">RI129_006340</name>
</gene>
<feature type="region of interest" description="Disordered" evidence="5">
    <location>
        <begin position="495"/>
        <end position="520"/>
    </location>
</feature>
<evidence type="ECO:0000256" key="5">
    <source>
        <dbReference type="SAM" id="MobiDB-lite"/>
    </source>
</evidence>
<dbReference type="GO" id="GO:0006325">
    <property type="term" value="P:chromatin organization"/>
    <property type="evidence" value="ECO:0007669"/>
    <property type="project" value="UniProtKB-KW"/>
</dbReference>
<dbReference type="EMBL" id="JAVRBK010000004">
    <property type="protein sequence ID" value="KAK5645040.1"/>
    <property type="molecule type" value="Genomic_DNA"/>
</dbReference>
<evidence type="ECO:0000313" key="8">
    <source>
        <dbReference type="Proteomes" id="UP001329430"/>
    </source>
</evidence>
<protein>
    <recommendedName>
        <fullName evidence="6">SET domain-containing protein</fullName>
    </recommendedName>
</protein>
<evidence type="ECO:0000256" key="4">
    <source>
        <dbReference type="ARBA" id="ARBA00022853"/>
    </source>
</evidence>
<feature type="region of interest" description="Disordered" evidence="5">
    <location>
        <begin position="562"/>
        <end position="589"/>
    </location>
</feature>
<feature type="region of interest" description="Disordered" evidence="5">
    <location>
        <begin position="1787"/>
        <end position="1822"/>
    </location>
</feature>
<dbReference type="GO" id="GO:0034967">
    <property type="term" value="C:Set3 complex"/>
    <property type="evidence" value="ECO:0007669"/>
    <property type="project" value="TreeGrafter"/>
</dbReference>
<name>A0AAN7VAJ3_9COLE</name>
<dbReference type="CDD" id="cd15550">
    <property type="entry name" value="PHD_MLL5"/>
    <property type="match status" value="1"/>
</dbReference>
<feature type="compositionally biased region" description="Basic and acidic residues" evidence="5">
    <location>
        <begin position="1094"/>
        <end position="1164"/>
    </location>
</feature>
<feature type="compositionally biased region" description="Basic and acidic residues" evidence="5">
    <location>
        <begin position="733"/>
        <end position="743"/>
    </location>
</feature>
<evidence type="ECO:0000256" key="1">
    <source>
        <dbReference type="ARBA" id="ARBA00022723"/>
    </source>
</evidence>
<dbReference type="InterPro" id="IPR019786">
    <property type="entry name" value="Zinc_finger_PHD-type_CS"/>
</dbReference>